<evidence type="ECO:0000313" key="23">
    <source>
        <dbReference type="Proteomes" id="UP001178461"/>
    </source>
</evidence>
<keyword evidence="23" id="KW-1185">Reference proteome</keyword>
<dbReference type="EMBL" id="OX395126">
    <property type="protein sequence ID" value="CAI5761834.1"/>
    <property type="molecule type" value="Genomic_DNA"/>
</dbReference>
<dbReference type="SUPFAM" id="SSF52540">
    <property type="entry name" value="P-loop containing nucleoside triphosphate hydrolases"/>
    <property type="match status" value="1"/>
</dbReference>
<evidence type="ECO:0000256" key="4">
    <source>
        <dbReference type="ARBA" id="ARBA00004523"/>
    </source>
</evidence>
<organism evidence="22 23">
    <name type="scientific">Podarcis lilfordi</name>
    <name type="common">Lilford's wall lizard</name>
    <dbReference type="NCBI Taxonomy" id="74358"/>
    <lineage>
        <taxon>Eukaryota</taxon>
        <taxon>Metazoa</taxon>
        <taxon>Chordata</taxon>
        <taxon>Craniata</taxon>
        <taxon>Vertebrata</taxon>
        <taxon>Euteleostomi</taxon>
        <taxon>Lepidosauria</taxon>
        <taxon>Squamata</taxon>
        <taxon>Bifurcata</taxon>
        <taxon>Unidentata</taxon>
        <taxon>Episquamata</taxon>
        <taxon>Laterata</taxon>
        <taxon>Lacertibaenia</taxon>
        <taxon>Lacertidae</taxon>
        <taxon>Podarcis</taxon>
    </lineage>
</organism>
<evidence type="ECO:0000256" key="1">
    <source>
        <dbReference type="ARBA" id="ARBA00001946"/>
    </source>
</evidence>
<dbReference type="CDD" id="cd01860">
    <property type="entry name" value="Rab5_related"/>
    <property type="match status" value="1"/>
</dbReference>
<evidence type="ECO:0000256" key="5">
    <source>
        <dbReference type="ARBA" id="ARBA00006270"/>
    </source>
</evidence>
<dbReference type="SMART" id="SM00174">
    <property type="entry name" value="RHO"/>
    <property type="match status" value="1"/>
</dbReference>
<dbReference type="PROSITE" id="PS51419">
    <property type="entry name" value="RAB"/>
    <property type="match status" value="1"/>
</dbReference>
<dbReference type="InterPro" id="IPR027417">
    <property type="entry name" value="P-loop_NTPase"/>
</dbReference>
<dbReference type="Pfam" id="PF00071">
    <property type="entry name" value="Ras"/>
    <property type="match status" value="1"/>
</dbReference>
<dbReference type="InterPro" id="IPR005225">
    <property type="entry name" value="Small_GTP-bd"/>
</dbReference>
<accession>A0AA35JN19</accession>
<dbReference type="GO" id="GO:0042470">
    <property type="term" value="C:melanosome"/>
    <property type="evidence" value="ECO:0007669"/>
    <property type="project" value="UniProtKB-SubCell"/>
</dbReference>
<dbReference type="Gene3D" id="3.40.50.300">
    <property type="entry name" value="P-loop containing nucleotide triphosphate hydrolases"/>
    <property type="match status" value="1"/>
</dbReference>
<evidence type="ECO:0000256" key="8">
    <source>
        <dbReference type="ARBA" id="ARBA00022553"/>
    </source>
</evidence>
<dbReference type="NCBIfam" id="TIGR00231">
    <property type="entry name" value="small_GTP"/>
    <property type="match status" value="1"/>
</dbReference>
<evidence type="ECO:0000256" key="11">
    <source>
        <dbReference type="ARBA" id="ARBA00022753"/>
    </source>
</evidence>
<evidence type="ECO:0000256" key="21">
    <source>
        <dbReference type="ARBA" id="ARBA00067808"/>
    </source>
</evidence>
<dbReference type="EC" id="3.6.5.2" evidence="6"/>
<dbReference type="FunFam" id="3.40.50.300:FF:001282">
    <property type="entry name" value="RAB17, member RAS oncogene family"/>
    <property type="match status" value="1"/>
</dbReference>
<dbReference type="GO" id="GO:0030425">
    <property type="term" value="C:dendrite"/>
    <property type="evidence" value="ECO:0007669"/>
    <property type="project" value="UniProtKB-SubCell"/>
</dbReference>
<comment type="catalytic activity">
    <reaction evidence="20">
        <text>GTP + H2O = GDP + phosphate + H(+)</text>
        <dbReference type="Rhea" id="RHEA:19669"/>
        <dbReference type="ChEBI" id="CHEBI:15377"/>
        <dbReference type="ChEBI" id="CHEBI:15378"/>
        <dbReference type="ChEBI" id="CHEBI:37565"/>
        <dbReference type="ChEBI" id="CHEBI:43474"/>
        <dbReference type="ChEBI" id="CHEBI:58189"/>
        <dbReference type="EC" id="3.6.5.2"/>
    </reaction>
    <physiologicalReaction direction="left-to-right" evidence="20">
        <dbReference type="Rhea" id="RHEA:19670"/>
    </physiologicalReaction>
</comment>
<comment type="cofactor">
    <cofactor evidence="1">
        <name>Mg(2+)</name>
        <dbReference type="ChEBI" id="CHEBI:18420"/>
    </cofactor>
</comment>
<evidence type="ECO:0000256" key="7">
    <source>
        <dbReference type="ARBA" id="ARBA00022448"/>
    </source>
</evidence>
<keyword evidence="16" id="KW-0472">Membrane</keyword>
<dbReference type="Proteomes" id="UP001178461">
    <property type="component" value="Chromosome 1"/>
</dbReference>
<keyword evidence="7" id="KW-0813">Transport</keyword>
<dbReference type="SMART" id="SM00176">
    <property type="entry name" value="RAN"/>
    <property type="match status" value="1"/>
</dbReference>
<keyword evidence="17" id="KW-0966">Cell projection</keyword>
<dbReference type="PROSITE" id="PS51420">
    <property type="entry name" value="RHO"/>
    <property type="match status" value="1"/>
</dbReference>
<dbReference type="GO" id="GO:0003925">
    <property type="term" value="F:G protein activity"/>
    <property type="evidence" value="ECO:0007669"/>
    <property type="project" value="UniProtKB-EC"/>
</dbReference>
<keyword evidence="15" id="KW-0342">GTP-binding</keyword>
<evidence type="ECO:0000256" key="3">
    <source>
        <dbReference type="ARBA" id="ARBA00004279"/>
    </source>
</evidence>
<dbReference type="PANTHER" id="PTHR47978">
    <property type="match status" value="1"/>
</dbReference>
<name>A0AA35JN19_9SAUR</name>
<gene>
    <name evidence="22" type="ORF">PODLI_1B029671</name>
</gene>
<keyword evidence="8" id="KW-0597">Phosphoprotein</keyword>
<comment type="subcellular location">
    <subcellularLocation>
        <location evidence="3">Cell projection</location>
        <location evidence="3">Dendrite</location>
    </subcellularLocation>
    <subcellularLocation>
        <location evidence="2">Melanosome</location>
    </subcellularLocation>
    <subcellularLocation>
        <location evidence="4">Recycling endosome membrane</location>
        <topology evidence="4">Lipid-anchor</topology>
        <orientation evidence="4">Cytoplasmic side</orientation>
    </subcellularLocation>
</comment>
<evidence type="ECO:0000256" key="2">
    <source>
        <dbReference type="ARBA" id="ARBA00004223"/>
    </source>
</evidence>
<evidence type="ECO:0000256" key="6">
    <source>
        <dbReference type="ARBA" id="ARBA00011984"/>
    </source>
</evidence>
<evidence type="ECO:0000256" key="13">
    <source>
        <dbReference type="ARBA" id="ARBA00022842"/>
    </source>
</evidence>
<dbReference type="GO" id="GO:0120031">
    <property type="term" value="P:plasma membrane bounded cell projection assembly"/>
    <property type="evidence" value="ECO:0007669"/>
    <property type="project" value="UniProtKB-ARBA"/>
</dbReference>
<keyword evidence="12" id="KW-0378">Hydrolase</keyword>
<dbReference type="SMART" id="SM00175">
    <property type="entry name" value="RAB"/>
    <property type="match status" value="1"/>
</dbReference>
<keyword evidence="9" id="KW-0479">Metal-binding</keyword>
<dbReference type="PRINTS" id="PR00449">
    <property type="entry name" value="RASTRNSFRMNG"/>
</dbReference>
<dbReference type="AlphaFoldDB" id="A0AA35JN19"/>
<keyword evidence="18" id="KW-0449">Lipoprotein</keyword>
<evidence type="ECO:0000256" key="20">
    <source>
        <dbReference type="ARBA" id="ARBA00047660"/>
    </source>
</evidence>
<evidence type="ECO:0000256" key="18">
    <source>
        <dbReference type="ARBA" id="ARBA00023288"/>
    </source>
</evidence>
<reference evidence="22" key="1">
    <citation type="submission" date="2022-12" db="EMBL/GenBank/DDBJ databases">
        <authorList>
            <person name="Alioto T."/>
            <person name="Alioto T."/>
            <person name="Gomez Garrido J."/>
        </authorList>
    </citation>
    <scope>NUCLEOTIDE SEQUENCE</scope>
</reference>
<evidence type="ECO:0000256" key="14">
    <source>
        <dbReference type="ARBA" id="ARBA00022927"/>
    </source>
</evidence>
<evidence type="ECO:0000256" key="9">
    <source>
        <dbReference type="ARBA" id="ARBA00022723"/>
    </source>
</evidence>
<dbReference type="GO" id="GO:0005525">
    <property type="term" value="F:GTP binding"/>
    <property type="evidence" value="ECO:0007669"/>
    <property type="project" value="UniProtKB-KW"/>
</dbReference>
<dbReference type="PROSITE" id="PS51421">
    <property type="entry name" value="RAS"/>
    <property type="match status" value="1"/>
</dbReference>
<evidence type="ECO:0000256" key="15">
    <source>
        <dbReference type="ARBA" id="ARBA00023134"/>
    </source>
</evidence>
<evidence type="ECO:0000256" key="16">
    <source>
        <dbReference type="ARBA" id="ARBA00023136"/>
    </source>
</evidence>
<dbReference type="GO" id="GO:0015031">
    <property type="term" value="P:protein transport"/>
    <property type="evidence" value="ECO:0007669"/>
    <property type="project" value="UniProtKB-KW"/>
</dbReference>
<comment type="similarity">
    <text evidence="5">Belongs to the small GTPase superfamily. Rab family.</text>
</comment>
<protein>
    <recommendedName>
        <fullName evidence="21">Ras-related protein Rab-17</fullName>
        <ecNumber evidence="6">3.6.5.2</ecNumber>
    </recommendedName>
</protein>
<evidence type="ECO:0000256" key="19">
    <source>
        <dbReference type="ARBA" id="ARBA00023289"/>
    </source>
</evidence>
<keyword evidence="19" id="KW-0636">Prenylation</keyword>
<sequence length="240" mass="27302">MAGRSPGENTAGTFGKDMAQRRVQNKEATPYLYVPSLKDSYIFKVVLLGSTAVGKSSLAYRYVKKDFRDSLPTVGCSFFTQVLSLDNTTIKLEIWDTAGQEKYHSVCHLYYRAANAAVLVYDITRKESLEKAKVWLAELEKEFLPDEIIIALVGNKVDLSAEREVTLQEAKDFAQTKNLQYMETSAKSNYQVTELFVSLAHELLKQEQQKEKTFQSTQWKKSHVDLRETSFPQTKCCQAI</sequence>
<proteinExistence type="inferred from homology"/>
<dbReference type="SMART" id="SM00173">
    <property type="entry name" value="RAS"/>
    <property type="match status" value="1"/>
</dbReference>
<dbReference type="InterPro" id="IPR001806">
    <property type="entry name" value="Small_GTPase"/>
</dbReference>
<keyword evidence="10" id="KW-0547">Nucleotide-binding</keyword>
<keyword evidence="13" id="KW-0460">Magnesium</keyword>
<evidence type="ECO:0000256" key="12">
    <source>
        <dbReference type="ARBA" id="ARBA00022801"/>
    </source>
</evidence>
<dbReference type="GO" id="GO:0046872">
    <property type="term" value="F:metal ion binding"/>
    <property type="evidence" value="ECO:0007669"/>
    <property type="project" value="UniProtKB-KW"/>
</dbReference>
<keyword evidence="14" id="KW-0653">Protein transport</keyword>
<evidence type="ECO:0000256" key="17">
    <source>
        <dbReference type="ARBA" id="ARBA00023273"/>
    </source>
</evidence>
<keyword evidence="11" id="KW-0967">Endosome</keyword>
<evidence type="ECO:0000313" key="22">
    <source>
        <dbReference type="EMBL" id="CAI5761834.1"/>
    </source>
</evidence>
<evidence type="ECO:0000256" key="10">
    <source>
        <dbReference type="ARBA" id="ARBA00022741"/>
    </source>
</evidence>
<dbReference type="GO" id="GO:0055038">
    <property type="term" value="C:recycling endosome membrane"/>
    <property type="evidence" value="ECO:0007669"/>
    <property type="project" value="UniProtKB-SubCell"/>
</dbReference>